<dbReference type="PANTHER" id="PTHR43176">
    <property type="entry name" value="3-HYDROXYISOBUTYRYL-COA HYDROLASE-RELATED"/>
    <property type="match status" value="1"/>
</dbReference>
<comment type="caution">
    <text evidence="5">The sequence shown here is derived from an EMBL/GenBank/DDBJ whole genome shotgun (WGS) entry which is preliminary data.</text>
</comment>
<protein>
    <recommendedName>
        <fullName evidence="2">3-hydroxyisobutyryl-CoA hydrolase</fullName>
        <ecNumber evidence="2">3.1.2.4</ecNumber>
    </recommendedName>
</protein>
<evidence type="ECO:0000256" key="2">
    <source>
        <dbReference type="ARBA" id="ARBA00011915"/>
    </source>
</evidence>
<evidence type="ECO:0000313" key="5">
    <source>
        <dbReference type="EMBL" id="MBO1325240.1"/>
    </source>
</evidence>
<dbReference type="GO" id="GO:0003860">
    <property type="term" value="F:3-hydroxyisobutyryl-CoA hydrolase activity"/>
    <property type="evidence" value="ECO:0007669"/>
    <property type="project" value="UniProtKB-EC"/>
</dbReference>
<comment type="catalytic activity">
    <reaction evidence="1">
        <text>3-hydroxy-2-methylpropanoyl-CoA + H2O = 3-hydroxy-2-methylpropanoate + CoA + H(+)</text>
        <dbReference type="Rhea" id="RHEA:20888"/>
        <dbReference type="ChEBI" id="CHEBI:11805"/>
        <dbReference type="ChEBI" id="CHEBI:15377"/>
        <dbReference type="ChEBI" id="CHEBI:15378"/>
        <dbReference type="ChEBI" id="CHEBI:57287"/>
        <dbReference type="ChEBI" id="CHEBI:57340"/>
        <dbReference type="EC" id="3.1.2.4"/>
    </reaction>
</comment>
<dbReference type="GO" id="GO:0005829">
    <property type="term" value="C:cytosol"/>
    <property type="evidence" value="ECO:0007669"/>
    <property type="project" value="TreeGrafter"/>
</dbReference>
<evidence type="ECO:0000256" key="1">
    <source>
        <dbReference type="ARBA" id="ARBA00001709"/>
    </source>
</evidence>
<gene>
    <name evidence="5" type="ORF">J2D77_08780</name>
</gene>
<name>A0A939KN37_9PROT</name>
<feature type="domain" description="Enoyl-CoA hydratase/isomerase" evidence="4">
    <location>
        <begin position="21"/>
        <end position="341"/>
    </location>
</feature>
<dbReference type="NCBIfam" id="NF004127">
    <property type="entry name" value="PRK05617.1"/>
    <property type="match status" value="1"/>
</dbReference>
<organism evidence="5 6">
    <name type="scientific">Acetobacter garciniae</name>
    <dbReference type="NCBI Taxonomy" id="2817435"/>
    <lineage>
        <taxon>Bacteria</taxon>
        <taxon>Pseudomonadati</taxon>
        <taxon>Pseudomonadota</taxon>
        <taxon>Alphaproteobacteria</taxon>
        <taxon>Acetobacterales</taxon>
        <taxon>Acetobacteraceae</taxon>
        <taxon>Acetobacter</taxon>
    </lineage>
</organism>
<dbReference type="RefSeq" id="WP_207845884.1">
    <property type="nucleotide sequence ID" value="NZ_JAFVMH010000003.1"/>
</dbReference>
<reference evidence="5" key="1">
    <citation type="submission" date="2021-03" db="EMBL/GenBank/DDBJ databases">
        <title>The complete genome sequence of Acetobacter sp. TBRC 12339.</title>
        <authorList>
            <person name="Charoenyingcharoen P."/>
            <person name="Yukphan P."/>
        </authorList>
    </citation>
    <scope>NUCLEOTIDE SEQUENCE</scope>
    <source>
        <strain evidence="5">TBRC 12339</strain>
    </source>
</reference>
<evidence type="ECO:0000256" key="3">
    <source>
        <dbReference type="ARBA" id="ARBA00022801"/>
    </source>
</evidence>
<dbReference type="InterPro" id="IPR032259">
    <property type="entry name" value="HIBYL-CoA-H"/>
</dbReference>
<keyword evidence="6" id="KW-1185">Reference proteome</keyword>
<evidence type="ECO:0000313" key="6">
    <source>
        <dbReference type="Proteomes" id="UP000664073"/>
    </source>
</evidence>
<dbReference type="InterPro" id="IPR029045">
    <property type="entry name" value="ClpP/crotonase-like_dom_sf"/>
</dbReference>
<dbReference type="Pfam" id="PF16113">
    <property type="entry name" value="ECH_2"/>
    <property type="match status" value="1"/>
</dbReference>
<accession>A0A939KN37</accession>
<dbReference type="EC" id="3.1.2.4" evidence="2"/>
<dbReference type="Gene3D" id="3.90.226.10">
    <property type="entry name" value="2-enoyl-CoA Hydratase, Chain A, domain 1"/>
    <property type="match status" value="1"/>
</dbReference>
<proteinExistence type="predicted"/>
<dbReference type="PANTHER" id="PTHR43176:SF3">
    <property type="entry name" value="3-HYDROXYISOBUTYRYL-COA HYDROLASE, MITOCHONDRIAL"/>
    <property type="match status" value="1"/>
</dbReference>
<dbReference type="GO" id="GO:0006574">
    <property type="term" value="P:L-valine catabolic process"/>
    <property type="evidence" value="ECO:0007669"/>
    <property type="project" value="TreeGrafter"/>
</dbReference>
<dbReference type="SUPFAM" id="SSF52096">
    <property type="entry name" value="ClpP/crotonase"/>
    <property type="match status" value="1"/>
</dbReference>
<dbReference type="Proteomes" id="UP000664073">
    <property type="component" value="Unassembled WGS sequence"/>
</dbReference>
<dbReference type="CDD" id="cd06558">
    <property type="entry name" value="crotonase-like"/>
    <property type="match status" value="1"/>
</dbReference>
<dbReference type="AlphaFoldDB" id="A0A939KN37"/>
<dbReference type="EMBL" id="JAFVMH010000003">
    <property type="protein sequence ID" value="MBO1325240.1"/>
    <property type="molecule type" value="Genomic_DNA"/>
</dbReference>
<evidence type="ECO:0000259" key="4">
    <source>
        <dbReference type="Pfam" id="PF16113"/>
    </source>
</evidence>
<dbReference type="InterPro" id="IPR045004">
    <property type="entry name" value="ECH_dom"/>
</dbReference>
<sequence>MTEDALSATPSVRTKCEGHLGRIILDRPAKLNALDADTAAGISRVLAAWANEGGVRQILLESSSPRAFCAGGDLKTIREVLLNAGPDEGFARMDRAYDTMLQLARYTKPVVSFLDGIVMGGGVGIGCHVGYRVVTERSVLAMPETAIGLVTDAGGSWLLSRAAGHEGLRLALTGQRMSGQDAVRLGLADRLVPAESLESLRDSLALEDVEEVFANLPTGPATLVGADAEPGYALESCYAAPDLPSAMERLRASPLESAHQDMDELSRACPFSLYAAWHAWHRARKARSLEEAFDIERRLVRCVLGRADIVEGVRARLVDRDNAPVWQPASLQAMTPAELQEIQAA</sequence>
<keyword evidence="3" id="KW-0378">Hydrolase</keyword>